<dbReference type="EMBL" id="SRMD01000091">
    <property type="protein sequence ID" value="TQW14704.1"/>
    <property type="molecule type" value="Genomic_DNA"/>
</dbReference>
<name>A0A833CGU5_LACGS</name>
<evidence type="ECO:0000256" key="2">
    <source>
        <dbReference type="ARBA" id="ARBA00022649"/>
    </source>
</evidence>
<proteinExistence type="inferred from homology"/>
<dbReference type="EMBL" id="WBOA01000001">
    <property type="protein sequence ID" value="KAB1951762.1"/>
    <property type="molecule type" value="Genomic_DNA"/>
</dbReference>
<dbReference type="RefSeq" id="WP_003656461.1">
    <property type="nucleotide sequence ID" value="NZ_CP118032.1"/>
</dbReference>
<dbReference type="Pfam" id="PF02452">
    <property type="entry name" value="PemK_toxin"/>
    <property type="match status" value="1"/>
</dbReference>
<sequence>MTNKNDVFDRAINNFKYVSSKRAYHYEQKFRYLPFWLSESSYIFKKEANNQLNKPYPYFKRGAVIRVNFGVNEGSEFSNIHFAVVLDKRDSPRKRTLTVVPLTSKNGTNRFSLGKEIFNQTLSFLNKQFDSMKLMQKELITKRENLNNALLDLREQTWLDDNGIIHVKDNKEFKVQNDKTDKQHDSFMAIQNKFTKEFFKLQKVTDMYQKYNKNSFVRLTDITTISKLRIHKINNYDPSGNICLTSQQMKAISDELMKLYISK</sequence>
<gene>
    <name evidence="3" type="ORF">F8244_04465</name>
    <name evidence="4" type="ORF">FIPPAONL_01656</name>
</gene>
<keyword evidence="2" id="KW-1277">Toxin-antitoxin system</keyword>
<comment type="similarity">
    <text evidence="1">Belongs to the PemK/MazF family.</text>
</comment>
<keyword evidence="5" id="KW-1185">Reference proteome</keyword>
<organism evidence="3 6">
    <name type="scientific">Lactobacillus gasseri</name>
    <dbReference type="NCBI Taxonomy" id="1596"/>
    <lineage>
        <taxon>Bacteria</taxon>
        <taxon>Bacillati</taxon>
        <taxon>Bacillota</taxon>
        <taxon>Bacilli</taxon>
        <taxon>Lactobacillales</taxon>
        <taxon>Lactobacillaceae</taxon>
        <taxon>Lactobacillus</taxon>
    </lineage>
</organism>
<evidence type="ECO:0000313" key="5">
    <source>
        <dbReference type="Proteomes" id="UP000316012"/>
    </source>
</evidence>
<dbReference type="Gene3D" id="2.30.30.110">
    <property type="match status" value="1"/>
</dbReference>
<dbReference type="SUPFAM" id="SSF50118">
    <property type="entry name" value="Cell growth inhibitor/plasmid maintenance toxic component"/>
    <property type="match status" value="1"/>
</dbReference>
<evidence type="ECO:0000313" key="4">
    <source>
        <dbReference type="EMBL" id="TQW14704.1"/>
    </source>
</evidence>
<evidence type="ECO:0000313" key="6">
    <source>
        <dbReference type="Proteomes" id="UP000460112"/>
    </source>
</evidence>
<dbReference type="InterPro" id="IPR003477">
    <property type="entry name" value="PemK-like"/>
</dbReference>
<protein>
    <submittedName>
        <fullName evidence="3">Type II toxin-antitoxin system PemK/MazF family toxin</fullName>
    </submittedName>
</protein>
<reference evidence="4 5" key="1">
    <citation type="submission" date="2019-04" db="EMBL/GenBank/DDBJ databases">
        <title>Lactobacillus gasseri 7171 assembly.</title>
        <authorList>
            <person name="Joris B.R."/>
            <person name="Giguere D."/>
        </authorList>
    </citation>
    <scope>NUCLEOTIDE SEQUENCE [LARGE SCALE GENOMIC DNA]</scope>
    <source>
        <strain evidence="4 5">7171</strain>
    </source>
</reference>
<dbReference type="AlphaFoldDB" id="A0A833CGU5"/>
<accession>A0A833CGU5</accession>
<dbReference type="Proteomes" id="UP000316012">
    <property type="component" value="Unassembled WGS sequence"/>
</dbReference>
<dbReference type="InterPro" id="IPR011067">
    <property type="entry name" value="Plasmid_toxin/cell-grow_inhib"/>
</dbReference>
<dbReference type="Proteomes" id="UP000460112">
    <property type="component" value="Unassembled WGS sequence"/>
</dbReference>
<reference evidence="3 6" key="2">
    <citation type="submission" date="2019-09" db="EMBL/GenBank/DDBJ databases">
        <title>Investigation of probiotic properties of different lactic acid bacteria.</title>
        <authorList>
            <person name="Jaomanjaka F."/>
            <person name="Blanc P."/>
        </authorList>
    </citation>
    <scope>NUCLEOTIDE SEQUENCE [LARGE SCALE GENOMIC DNA]</scope>
    <source>
        <strain evidence="3 6">BIO6369</strain>
    </source>
</reference>
<comment type="caution">
    <text evidence="3">The sequence shown here is derived from an EMBL/GenBank/DDBJ whole genome shotgun (WGS) entry which is preliminary data.</text>
</comment>
<dbReference type="GO" id="GO:0003677">
    <property type="term" value="F:DNA binding"/>
    <property type="evidence" value="ECO:0007669"/>
    <property type="project" value="InterPro"/>
</dbReference>
<evidence type="ECO:0000256" key="1">
    <source>
        <dbReference type="ARBA" id="ARBA00007521"/>
    </source>
</evidence>
<evidence type="ECO:0000313" key="3">
    <source>
        <dbReference type="EMBL" id="KAB1951762.1"/>
    </source>
</evidence>